<protein>
    <submittedName>
        <fullName evidence="1">Uncharacterized protein</fullName>
    </submittedName>
</protein>
<name>A0AAN6F5W7_9PEZI</name>
<evidence type="ECO:0000313" key="2">
    <source>
        <dbReference type="Proteomes" id="UP001168146"/>
    </source>
</evidence>
<dbReference type="AlphaFoldDB" id="A0AAN6F5W7"/>
<comment type="caution">
    <text evidence="1">The sequence shown here is derived from an EMBL/GenBank/DDBJ whole genome shotgun (WGS) entry which is preliminary data.</text>
</comment>
<dbReference type="Proteomes" id="UP001168146">
    <property type="component" value="Unassembled WGS sequence"/>
</dbReference>
<dbReference type="EMBL" id="JASUXU010000173">
    <property type="protein sequence ID" value="KAK0302734.1"/>
    <property type="molecule type" value="Genomic_DNA"/>
</dbReference>
<accession>A0AAN6F5W7</accession>
<proteinExistence type="predicted"/>
<evidence type="ECO:0000313" key="1">
    <source>
        <dbReference type="EMBL" id="KAK0302734.1"/>
    </source>
</evidence>
<gene>
    <name evidence="1" type="ORF">LTR82_017775</name>
</gene>
<organism evidence="1 2">
    <name type="scientific">Friedmanniomyces endolithicus</name>
    <dbReference type="NCBI Taxonomy" id="329885"/>
    <lineage>
        <taxon>Eukaryota</taxon>
        <taxon>Fungi</taxon>
        <taxon>Dikarya</taxon>
        <taxon>Ascomycota</taxon>
        <taxon>Pezizomycotina</taxon>
        <taxon>Dothideomycetes</taxon>
        <taxon>Dothideomycetidae</taxon>
        <taxon>Mycosphaerellales</taxon>
        <taxon>Teratosphaeriaceae</taxon>
        <taxon>Friedmanniomyces</taxon>
    </lineage>
</organism>
<sequence>MATHAEPTAAAAHGGIMRESIDMENLKKMGTADALHVDLANAGALKGDDSDGRVSWTTKQVLATISLSGLYVGS</sequence>
<reference evidence="1" key="1">
    <citation type="submission" date="2021-12" db="EMBL/GenBank/DDBJ databases">
        <title>Black yeast isolated from Biological Soil Crust.</title>
        <authorList>
            <person name="Kurbessoian T."/>
        </authorList>
    </citation>
    <scope>NUCLEOTIDE SEQUENCE</scope>
    <source>
        <strain evidence="1">CCFEE 5208</strain>
    </source>
</reference>